<feature type="transmembrane region" description="Helical" evidence="1">
    <location>
        <begin position="20"/>
        <end position="48"/>
    </location>
</feature>
<organism evidence="2">
    <name type="scientific">marine sediment metagenome</name>
    <dbReference type="NCBI Taxonomy" id="412755"/>
    <lineage>
        <taxon>unclassified sequences</taxon>
        <taxon>metagenomes</taxon>
        <taxon>ecological metagenomes</taxon>
    </lineage>
</organism>
<name>A0A0F9EBV6_9ZZZZ</name>
<proteinExistence type="predicted"/>
<evidence type="ECO:0000313" key="2">
    <source>
        <dbReference type="EMBL" id="KKL63716.1"/>
    </source>
</evidence>
<keyword evidence="1" id="KW-0472">Membrane</keyword>
<dbReference type="AlphaFoldDB" id="A0A0F9EBV6"/>
<comment type="caution">
    <text evidence="2">The sequence shown here is derived from an EMBL/GenBank/DDBJ whole genome shotgun (WGS) entry which is preliminary data.</text>
</comment>
<keyword evidence="1" id="KW-1133">Transmembrane helix</keyword>
<feature type="transmembrane region" description="Helical" evidence="1">
    <location>
        <begin position="176"/>
        <end position="194"/>
    </location>
</feature>
<protein>
    <submittedName>
        <fullName evidence="2">Uncharacterized protein</fullName>
    </submittedName>
</protein>
<gene>
    <name evidence="2" type="ORF">LCGC14_2172310</name>
</gene>
<dbReference type="EMBL" id="LAZR01028068">
    <property type="protein sequence ID" value="KKL63716.1"/>
    <property type="molecule type" value="Genomic_DNA"/>
</dbReference>
<keyword evidence="1" id="KW-0812">Transmembrane</keyword>
<sequence>MAFGGLSNIKGLEGLSGFDALGFLSGVGKFLVIILLFGAAAGILYWWLTTKKNKVLNNKKIFWFEEVNGNMTAVDEDVASELTIPGTNINVFYIKRKDMYLPRPVKRMGKDAYWFCIRNNREIVNFKMKNLNKEMSESNLDFDHTDMRYALTNLKELIKRNYRDKATVWWREYKDVIAIVIFVFVLTLSFFFIISKVGTLIDKIGVLIDHADQLIKLAETKASSGIVIK</sequence>
<accession>A0A0F9EBV6</accession>
<reference evidence="2" key="1">
    <citation type="journal article" date="2015" name="Nature">
        <title>Complex archaea that bridge the gap between prokaryotes and eukaryotes.</title>
        <authorList>
            <person name="Spang A."/>
            <person name="Saw J.H."/>
            <person name="Jorgensen S.L."/>
            <person name="Zaremba-Niedzwiedzka K."/>
            <person name="Martijn J."/>
            <person name="Lind A.E."/>
            <person name="van Eijk R."/>
            <person name="Schleper C."/>
            <person name="Guy L."/>
            <person name="Ettema T.J."/>
        </authorList>
    </citation>
    <scope>NUCLEOTIDE SEQUENCE</scope>
</reference>
<evidence type="ECO:0000256" key="1">
    <source>
        <dbReference type="SAM" id="Phobius"/>
    </source>
</evidence>